<organism evidence="1 2">
    <name type="scientific">Arthrobacter koreensis</name>
    <dbReference type="NCBI Taxonomy" id="199136"/>
    <lineage>
        <taxon>Bacteria</taxon>
        <taxon>Bacillati</taxon>
        <taxon>Actinomycetota</taxon>
        <taxon>Actinomycetes</taxon>
        <taxon>Micrococcales</taxon>
        <taxon>Micrococcaceae</taxon>
        <taxon>Arthrobacter</taxon>
    </lineage>
</organism>
<gene>
    <name evidence="1" type="ORF">N9A08_12775</name>
</gene>
<accession>A0ABY6FQK5</accession>
<keyword evidence="2" id="KW-1185">Reference proteome</keyword>
<evidence type="ECO:0000313" key="1">
    <source>
        <dbReference type="EMBL" id="UYB35491.1"/>
    </source>
</evidence>
<protein>
    <submittedName>
        <fullName evidence="1">Uncharacterized protein</fullName>
    </submittedName>
</protein>
<name>A0ABY6FQK5_9MICC</name>
<sequence length="136" mass="14663">MKTSIIDTKCSACRRPYRGRGEWDMLTLNGKLVGITCPRCVEMKTPSRNHSNGAIDSAAHEDTAAADLGVKGNFSSLVHLAGTKGRNMTLQIDQAEIWTKEQATELGQTLLLLGQLLIPTSSSSHELEEGPNLNAA</sequence>
<dbReference type="Proteomes" id="UP001063368">
    <property type="component" value="Chromosome"/>
</dbReference>
<dbReference type="EMBL" id="CP106856">
    <property type="protein sequence ID" value="UYB35491.1"/>
    <property type="molecule type" value="Genomic_DNA"/>
</dbReference>
<reference evidence="1" key="1">
    <citation type="submission" date="2022-09" db="EMBL/GenBank/DDBJ databases">
        <authorList>
            <person name="Li D."/>
            <person name="Cheng J."/>
            <person name="Li Y."/>
        </authorList>
    </citation>
    <scope>NUCLEOTIDE SEQUENCE</scope>
    <source>
        <strain evidence="1">DL</strain>
    </source>
</reference>
<dbReference type="RefSeq" id="WP_263127492.1">
    <property type="nucleotide sequence ID" value="NZ_CP106856.1"/>
</dbReference>
<evidence type="ECO:0000313" key="2">
    <source>
        <dbReference type="Proteomes" id="UP001063368"/>
    </source>
</evidence>
<proteinExistence type="predicted"/>